<evidence type="ECO:0000256" key="2">
    <source>
        <dbReference type="SAM" id="SignalP"/>
    </source>
</evidence>
<accession>A0A5Q6RNX3</accession>
<feature type="domain" description="M23ase beta-sheet core" evidence="3">
    <location>
        <begin position="282"/>
        <end position="370"/>
    </location>
</feature>
<evidence type="ECO:0000259" key="3">
    <source>
        <dbReference type="Pfam" id="PF01551"/>
    </source>
</evidence>
<dbReference type="InterPro" id="IPR016047">
    <property type="entry name" value="M23ase_b-sheet_dom"/>
</dbReference>
<dbReference type="PANTHER" id="PTHR21666:SF270">
    <property type="entry name" value="MUREIN HYDROLASE ACTIVATOR ENVC"/>
    <property type="match status" value="1"/>
</dbReference>
<dbReference type="InterPro" id="IPR025326">
    <property type="entry name" value="DUF4232"/>
</dbReference>
<organism evidence="5 6">
    <name type="scientific">Mumia zhuanghuii</name>
    <dbReference type="NCBI Taxonomy" id="2585211"/>
    <lineage>
        <taxon>Bacteria</taxon>
        <taxon>Bacillati</taxon>
        <taxon>Actinomycetota</taxon>
        <taxon>Actinomycetes</taxon>
        <taxon>Propionibacteriales</taxon>
        <taxon>Nocardioidaceae</taxon>
        <taxon>Mumia</taxon>
    </lineage>
</organism>
<dbReference type="AlphaFoldDB" id="A0A5Q6RNX3"/>
<feature type="region of interest" description="Disordered" evidence="1">
    <location>
        <begin position="24"/>
        <end position="62"/>
    </location>
</feature>
<evidence type="ECO:0000313" key="5">
    <source>
        <dbReference type="EMBL" id="KAA1419766.1"/>
    </source>
</evidence>
<dbReference type="Proteomes" id="UP000307768">
    <property type="component" value="Unassembled WGS sequence"/>
</dbReference>
<evidence type="ECO:0000259" key="4">
    <source>
        <dbReference type="Pfam" id="PF14016"/>
    </source>
</evidence>
<feature type="domain" description="DUF4232" evidence="4">
    <location>
        <begin position="82"/>
        <end position="213"/>
    </location>
</feature>
<dbReference type="SUPFAM" id="SSF51261">
    <property type="entry name" value="Duplicated hybrid motif"/>
    <property type="match status" value="1"/>
</dbReference>
<evidence type="ECO:0000313" key="6">
    <source>
        <dbReference type="Proteomes" id="UP000307768"/>
    </source>
</evidence>
<protein>
    <submittedName>
        <fullName evidence="5">DUF4232 domain-containing protein</fullName>
    </submittedName>
</protein>
<keyword evidence="2" id="KW-0732">Signal</keyword>
<reference evidence="5 6" key="1">
    <citation type="submission" date="2019-09" db="EMBL/GenBank/DDBJ databases">
        <title>Mumia zhuanghuii sp. nov. isolated from the intestinal contents of plateau pika (Ochotona curzoniae) in the Qinghai-Tibet plateau of China.</title>
        <authorList>
            <person name="Tian Z."/>
        </authorList>
    </citation>
    <scope>NUCLEOTIDE SEQUENCE [LARGE SCALE GENOMIC DNA]</scope>
    <source>
        <strain evidence="6">350</strain>
    </source>
</reference>
<dbReference type="RefSeq" id="WP_149770989.1">
    <property type="nucleotide sequence ID" value="NZ_VDFQ02000006.1"/>
</dbReference>
<dbReference type="GO" id="GO:0004222">
    <property type="term" value="F:metalloendopeptidase activity"/>
    <property type="evidence" value="ECO:0007669"/>
    <property type="project" value="TreeGrafter"/>
</dbReference>
<dbReference type="OrthoDB" id="1099523at2"/>
<dbReference type="CDD" id="cd12797">
    <property type="entry name" value="M23_peptidase"/>
    <property type="match status" value="1"/>
</dbReference>
<sequence length="389" mass="40851">MRRAYAPLLVSALVLLSACASSTVDGTDSEGSDSPSVTVPSAAVPSAATPPASTTAPTTAPSAVDASVLRVRATQRPTTRSCGPEDVTLSLTPIEAALGHRYSRVSLRNVSAAPCTVEGYPGVGGRGESGDPLAFRAEQQQRTGEPTQVAVVSLRPAGEAYANVEWGGALAGAETERITGLALQLARGQRPVVAGTTESLDIGNGTRVRVGPWEAGSATARAAACKVGPRRTPSGVKRFWTKDKRCYTSVWFAGAHRRMIPYGCTRAPWYAPSSRCTGGRGFHHGLDIDMPRRTPVYAGVSGRIVTRGIGTAYGSRAVIIRSRGRDVLVGHLRSRAVKHGDRVRKGDLIGRSGARGAPDGPHLHLEVRPARGSYRSAVNPRRVAGLQVV</sequence>
<evidence type="ECO:0000256" key="1">
    <source>
        <dbReference type="SAM" id="MobiDB-lite"/>
    </source>
</evidence>
<proteinExistence type="predicted"/>
<dbReference type="InterPro" id="IPR011055">
    <property type="entry name" value="Dup_hybrid_motif"/>
</dbReference>
<dbReference type="PANTHER" id="PTHR21666">
    <property type="entry name" value="PEPTIDASE-RELATED"/>
    <property type="match status" value="1"/>
</dbReference>
<comment type="caution">
    <text evidence="5">The sequence shown here is derived from an EMBL/GenBank/DDBJ whole genome shotgun (WGS) entry which is preliminary data.</text>
</comment>
<feature type="compositionally biased region" description="Low complexity" evidence="1">
    <location>
        <begin position="32"/>
        <end position="62"/>
    </location>
</feature>
<feature type="signal peptide" evidence="2">
    <location>
        <begin position="1"/>
        <end position="20"/>
    </location>
</feature>
<dbReference type="PROSITE" id="PS51257">
    <property type="entry name" value="PROKAR_LIPOPROTEIN"/>
    <property type="match status" value="1"/>
</dbReference>
<feature type="chain" id="PRO_5024316782" evidence="2">
    <location>
        <begin position="21"/>
        <end position="389"/>
    </location>
</feature>
<dbReference type="Pfam" id="PF01551">
    <property type="entry name" value="Peptidase_M23"/>
    <property type="match status" value="1"/>
</dbReference>
<dbReference type="EMBL" id="VDFQ02000006">
    <property type="protein sequence ID" value="KAA1419766.1"/>
    <property type="molecule type" value="Genomic_DNA"/>
</dbReference>
<gene>
    <name evidence="5" type="ORF">FE697_017815</name>
</gene>
<dbReference type="Gene3D" id="2.70.70.10">
    <property type="entry name" value="Glucose Permease (Domain IIA)"/>
    <property type="match status" value="1"/>
</dbReference>
<name>A0A5Q6RNX3_9ACTN</name>
<dbReference type="InterPro" id="IPR050570">
    <property type="entry name" value="Cell_wall_metabolism_enzyme"/>
</dbReference>
<dbReference type="Pfam" id="PF14016">
    <property type="entry name" value="DUF4232"/>
    <property type="match status" value="1"/>
</dbReference>